<accession>G4TCE6</accession>
<protein>
    <submittedName>
        <fullName evidence="2">Probable mitochondrial aconitate hydratase</fullName>
    </submittedName>
</protein>
<dbReference type="Proteomes" id="UP000007148">
    <property type="component" value="Unassembled WGS sequence"/>
</dbReference>
<dbReference type="GO" id="GO:0003735">
    <property type="term" value="F:structural constituent of ribosome"/>
    <property type="evidence" value="ECO:0007669"/>
    <property type="project" value="InterPro"/>
</dbReference>
<dbReference type="FunCoup" id="G4TCE6">
    <property type="interactions" value="9"/>
</dbReference>
<dbReference type="GO" id="GO:0005739">
    <property type="term" value="C:mitochondrion"/>
    <property type="evidence" value="ECO:0007669"/>
    <property type="project" value="GOC"/>
</dbReference>
<dbReference type="GO" id="GO:0032543">
    <property type="term" value="P:mitochondrial translation"/>
    <property type="evidence" value="ECO:0007669"/>
    <property type="project" value="InterPro"/>
</dbReference>
<proteinExistence type="predicted"/>
<evidence type="ECO:0000313" key="2">
    <source>
        <dbReference type="EMBL" id="CCA69000.1"/>
    </source>
</evidence>
<evidence type="ECO:0000256" key="1">
    <source>
        <dbReference type="SAM" id="MobiDB-lite"/>
    </source>
</evidence>
<feature type="region of interest" description="Disordered" evidence="1">
    <location>
        <begin position="17"/>
        <end position="69"/>
    </location>
</feature>
<dbReference type="InParanoid" id="G4TCE6"/>
<feature type="compositionally biased region" description="Basic and acidic residues" evidence="1">
    <location>
        <begin position="28"/>
        <end position="43"/>
    </location>
</feature>
<dbReference type="eggNOG" id="KOG4778">
    <property type="taxonomic scope" value="Eukaryota"/>
</dbReference>
<sequence length="198" mass="22865">MTRIILRQACSRLQMVKRSYASAASSSKRNDSKKSSGDPRIENMKNALYPPERTDRSTAPTGLHRPDAPAALERVITSPEAHETIERAWMIWQKRKRDAREAELKRKFECMKRAMDDLEKTDLRLYRIATSKPDPRKMEADQEQELKGYRGADKRAIEARIEGLFPRELRIPTDTPPRDGWIYDWKPPVKAADKPGGF</sequence>
<comment type="caution">
    <text evidence="2">The sequence shown here is derived from an EMBL/GenBank/DDBJ whole genome shotgun (WGS) entry which is preliminary data.</text>
</comment>
<name>G4TCE6_SERID</name>
<keyword evidence="3" id="KW-1185">Reference proteome</keyword>
<dbReference type="InterPro" id="IPR042831">
    <property type="entry name" value="Ribosomal_mL40_fung"/>
</dbReference>
<dbReference type="Gene3D" id="6.10.250.3440">
    <property type="match status" value="1"/>
</dbReference>
<evidence type="ECO:0000313" key="3">
    <source>
        <dbReference type="Proteomes" id="UP000007148"/>
    </source>
</evidence>
<dbReference type="STRING" id="1109443.G4TCE6"/>
<dbReference type="OrthoDB" id="2098203at2759"/>
<dbReference type="OMA" id="ERAWFLH"/>
<dbReference type="AlphaFoldDB" id="G4TCE6"/>
<dbReference type="PANTHER" id="PTHR39150:SF1">
    <property type="entry name" value="LARGE RIBOSOMAL SUBUNIT PROTEIN ML40"/>
    <property type="match status" value="1"/>
</dbReference>
<dbReference type="EMBL" id="CAFZ01000044">
    <property type="protein sequence ID" value="CCA69000.1"/>
    <property type="molecule type" value="Genomic_DNA"/>
</dbReference>
<dbReference type="PANTHER" id="PTHR39150">
    <property type="entry name" value="54S RIBOSOMAL PROTEIN L28, MITOCHONDRIAL"/>
    <property type="match status" value="1"/>
</dbReference>
<dbReference type="HOGENOM" id="CLU_090382_2_0_1"/>
<organism evidence="2 3">
    <name type="scientific">Serendipita indica (strain DSM 11827)</name>
    <name type="common">Root endophyte fungus</name>
    <name type="synonym">Piriformospora indica</name>
    <dbReference type="NCBI Taxonomy" id="1109443"/>
    <lineage>
        <taxon>Eukaryota</taxon>
        <taxon>Fungi</taxon>
        <taxon>Dikarya</taxon>
        <taxon>Basidiomycota</taxon>
        <taxon>Agaricomycotina</taxon>
        <taxon>Agaricomycetes</taxon>
        <taxon>Sebacinales</taxon>
        <taxon>Serendipitaceae</taxon>
        <taxon>Serendipita</taxon>
    </lineage>
</organism>
<gene>
    <name evidence="2" type="ORF">PIIN_02860</name>
</gene>
<reference evidence="2 3" key="1">
    <citation type="journal article" date="2011" name="PLoS Pathog.">
        <title>Endophytic Life Strategies Decoded by Genome and Transcriptome Analyses of the Mutualistic Root Symbiont Piriformospora indica.</title>
        <authorList>
            <person name="Zuccaro A."/>
            <person name="Lahrmann U."/>
            <person name="Guldener U."/>
            <person name="Langen G."/>
            <person name="Pfiffi S."/>
            <person name="Biedenkopf D."/>
            <person name="Wong P."/>
            <person name="Samans B."/>
            <person name="Grimm C."/>
            <person name="Basiewicz M."/>
            <person name="Murat C."/>
            <person name="Martin F."/>
            <person name="Kogel K.H."/>
        </authorList>
    </citation>
    <scope>NUCLEOTIDE SEQUENCE [LARGE SCALE GENOMIC DNA]</scope>
    <source>
        <strain evidence="2 3">DSM 11827</strain>
    </source>
</reference>